<comment type="caution">
    <text evidence="1">The sequence shown here is derived from an EMBL/GenBank/DDBJ whole genome shotgun (WGS) entry which is preliminary data.</text>
</comment>
<proteinExistence type="predicted"/>
<keyword evidence="2" id="KW-1185">Reference proteome</keyword>
<evidence type="ECO:0000313" key="1">
    <source>
        <dbReference type="EMBL" id="MFC4219042.1"/>
    </source>
</evidence>
<dbReference type="Proteomes" id="UP001595841">
    <property type="component" value="Unassembled WGS sequence"/>
</dbReference>
<protein>
    <submittedName>
        <fullName evidence="1">Uncharacterized protein</fullName>
    </submittedName>
</protein>
<sequence length="94" mass="10678">MTAKIKLTLPHIEGNYFGMDCELTVSSFCERFKDRVGVDMSVFARASFLSIYINPQDTELLNELVQFCNILKLGFHYQGADGRVLISLEQPTKN</sequence>
<dbReference type="EMBL" id="JBHSCL010000003">
    <property type="protein sequence ID" value="MFC4219042.1"/>
    <property type="molecule type" value="Genomic_DNA"/>
</dbReference>
<gene>
    <name evidence="1" type="ORF">ACFOWS_02790</name>
</gene>
<accession>A0ABV8PJG3</accession>
<reference evidence="2" key="1">
    <citation type="journal article" date="2019" name="Int. J. Syst. Evol. Microbiol.">
        <title>The Global Catalogue of Microorganisms (GCM) 10K type strain sequencing project: providing services to taxonomists for standard genome sequencing and annotation.</title>
        <authorList>
            <consortium name="The Broad Institute Genomics Platform"/>
            <consortium name="The Broad Institute Genome Sequencing Center for Infectious Disease"/>
            <person name="Wu L."/>
            <person name="Ma J."/>
        </authorList>
    </citation>
    <scope>NUCLEOTIDE SEQUENCE [LARGE SCALE GENOMIC DNA]</scope>
    <source>
        <strain evidence="2">CGMCC 1.15774</strain>
    </source>
</reference>
<dbReference type="RefSeq" id="WP_379762438.1">
    <property type="nucleotide sequence ID" value="NZ_JBHSCL010000003.1"/>
</dbReference>
<evidence type="ECO:0000313" key="2">
    <source>
        <dbReference type="Proteomes" id="UP001595841"/>
    </source>
</evidence>
<organism evidence="1 2">
    <name type="scientific">Flagellimonas marina</name>
    <dbReference type="NCBI Taxonomy" id="1775168"/>
    <lineage>
        <taxon>Bacteria</taxon>
        <taxon>Pseudomonadati</taxon>
        <taxon>Bacteroidota</taxon>
        <taxon>Flavobacteriia</taxon>
        <taxon>Flavobacteriales</taxon>
        <taxon>Flavobacteriaceae</taxon>
        <taxon>Flagellimonas</taxon>
    </lineage>
</organism>
<name>A0ABV8PJG3_9FLAO</name>